<dbReference type="Proteomes" id="UP000000954">
    <property type="component" value="Chromosome"/>
</dbReference>
<evidence type="ECO:0000256" key="2">
    <source>
        <dbReference type="ARBA" id="ARBA00025649"/>
    </source>
</evidence>
<dbReference type="HOGENOM" id="CLU_060196_2_2_11"/>
<dbReference type="EMBL" id="CP001682">
    <property type="protein sequence ID" value="ACU94580.1"/>
    <property type="molecule type" value="Genomic_DNA"/>
</dbReference>
<organism evidence="5 6">
    <name type="scientific">Cryptobacterium curtum (strain ATCC 700683 / DSM 15641 / CCUG 43107 / 12-3)</name>
    <dbReference type="NCBI Taxonomy" id="469378"/>
    <lineage>
        <taxon>Bacteria</taxon>
        <taxon>Bacillati</taxon>
        <taxon>Actinomycetota</taxon>
        <taxon>Coriobacteriia</taxon>
        <taxon>Eggerthellales</taxon>
        <taxon>Eggerthellaceae</taxon>
        <taxon>Cryptobacterium</taxon>
    </lineage>
</organism>
<dbReference type="eggNOG" id="COG2086">
    <property type="taxonomic scope" value="Bacteria"/>
</dbReference>
<dbReference type="InterPro" id="IPR014729">
    <property type="entry name" value="Rossmann-like_a/b/a_fold"/>
</dbReference>
<dbReference type="SMART" id="SM00893">
    <property type="entry name" value="ETF"/>
    <property type="match status" value="1"/>
</dbReference>
<feature type="domain" description="Electron transfer flavoprotein alpha/beta-subunit N-terminal" evidence="4">
    <location>
        <begin position="21"/>
        <end position="214"/>
    </location>
</feature>
<dbReference type="RefSeq" id="WP_012803267.1">
    <property type="nucleotide sequence ID" value="NC_013170.1"/>
</dbReference>
<dbReference type="SUPFAM" id="SSF52402">
    <property type="entry name" value="Adenine nucleotide alpha hydrolases-like"/>
    <property type="match status" value="1"/>
</dbReference>
<gene>
    <name evidence="5" type="ordered locus">Ccur_08790</name>
</gene>
<dbReference type="PANTHER" id="PTHR21294:SF17">
    <property type="entry name" value="PROTEIN FIXA"/>
    <property type="match status" value="1"/>
</dbReference>
<protein>
    <recommendedName>
        <fullName evidence="3">Electron transfer flavoprotein small subunit</fullName>
    </recommendedName>
</protein>
<dbReference type="Pfam" id="PF01012">
    <property type="entry name" value="ETF"/>
    <property type="match status" value="1"/>
</dbReference>
<evidence type="ECO:0000313" key="6">
    <source>
        <dbReference type="Proteomes" id="UP000000954"/>
    </source>
</evidence>
<reference evidence="5 6" key="1">
    <citation type="journal article" date="2009" name="Stand. Genomic Sci.">
        <title>Complete genome sequence of Cryptobacterium curtum type strain (12-3).</title>
        <authorList>
            <person name="Mavrommatis K."/>
            <person name="Pukall R."/>
            <person name="Rohde C."/>
            <person name="Chen F."/>
            <person name="Sims D."/>
            <person name="Brettin T."/>
            <person name="Kuske C."/>
            <person name="Detter J.C."/>
            <person name="Han C."/>
            <person name="Lapidus A."/>
            <person name="Copeland A."/>
            <person name="Glavina Del Rio T."/>
            <person name="Nolan M."/>
            <person name="Lucas S."/>
            <person name="Tice H."/>
            <person name="Cheng J.F."/>
            <person name="Bruce D."/>
            <person name="Goodwin L."/>
            <person name="Pitluck S."/>
            <person name="Ovchinnikova G."/>
            <person name="Pati A."/>
            <person name="Ivanova N."/>
            <person name="Chen A."/>
            <person name="Palaniappan K."/>
            <person name="Chain P."/>
            <person name="D'haeseleer P."/>
            <person name="Goker M."/>
            <person name="Bristow J."/>
            <person name="Eisen J.A."/>
            <person name="Markowitz V."/>
            <person name="Hugenholtz P."/>
            <person name="Rohde M."/>
            <person name="Klenk H.P."/>
            <person name="Kyrpides N.C."/>
        </authorList>
    </citation>
    <scope>NUCLEOTIDE SEQUENCE [LARGE SCALE GENOMIC DNA]</scope>
    <source>
        <strain evidence="6">ATCC 700683 / DSM 15641 / 12-3</strain>
    </source>
</reference>
<proteinExistence type="predicted"/>
<dbReference type="InterPro" id="IPR014730">
    <property type="entry name" value="ETF_a/b_N"/>
</dbReference>
<evidence type="ECO:0000313" key="5">
    <source>
        <dbReference type="EMBL" id="ACU94580.1"/>
    </source>
</evidence>
<dbReference type="InterPro" id="IPR012255">
    <property type="entry name" value="ETF_b"/>
</dbReference>
<evidence type="ECO:0000256" key="3">
    <source>
        <dbReference type="ARBA" id="ARBA00042002"/>
    </source>
</evidence>
<dbReference type="Gene3D" id="3.40.50.620">
    <property type="entry name" value="HUPs"/>
    <property type="match status" value="1"/>
</dbReference>
<dbReference type="GO" id="GO:0009055">
    <property type="term" value="F:electron transfer activity"/>
    <property type="evidence" value="ECO:0007669"/>
    <property type="project" value="InterPro"/>
</dbReference>
<comment type="subunit">
    <text evidence="1">Heterodimer of an alpha and a beta subunit.</text>
</comment>
<comment type="function">
    <text evidence="2">The electron transfer flavoprotein serves as a specific electron acceptor for other dehydrogenases. It transfers the electrons to the main respiratory chain via ETF-ubiquinone oxidoreductase (ETF dehydrogenase).</text>
</comment>
<evidence type="ECO:0000259" key="4">
    <source>
        <dbReference type="SMART" id="SM00893"/>
    </source>
</evidence>
<dbReference type="OrthoDB" id="9804960at2"/>
<dbReference type="KEGG" id="ccu:Ccur_08790"/>
<name>C7MNU0_CRYCD</name>
<dbReference type="STRING" id="469378.Ccur_08790"/>
<evidence type="ECO:0000256" key="1">
    <source>
        <dbReference type="ARBA" id="ARBA00011355"/>
    </source>
</evidence>
<sequence length="247" mass="25336">MNILVACKIVPDDQDVKTGSDGSLDFSRAHQVVSTYDLNAIEAAALLAEANPGSTVKAISVGSAKADDSKTKKNILARGVDELFLVADDAVAGLDAFGTAAELARLAGQAGDWDVIITGDGSADLYAKQTGAQLAAALNVPFVSGVVSAELASNTLSAKRLLETEMESVEIPLPAVISVAPEFAEPRIAGMKDILAAGKKPMNVEGAAAASAAVVEEVSVAAPAEVDRKREIFTDVDEFIAAVKAAL</sequence>
<accession>C7MNU0</accession>
<dbReference type="AlphaFoldDB" id="C7MNU0"/>
<dbReference type="PANTHER" id="PTHR21294">
    <property type="entry name" value="ELECTRON TRANSFER FLAVOPROTEIN BETA-SUBUNIT"/>
    <property type="match status" value="1"/>
</dbReference>
<keyword evidence="6" id="KW-1185">Reference proteome</keyword>
<dbReference type="PIRSF" id="PIRSF000090">
    <property type="entry name" value="Beta-ETF"/>
    <property type="match status" value="1"/>
</dbReference>